<name>A0A016U1R7_9BILA</name>
<evidence type="ECO:0000313" key="1">
    <source>
        <dbReference type="EMBL" id="EYC09259.1"/>
    </source>
</evidence>
<gene>
    <name evidence="1" type="primary">Acey_s0061.g3241</name>
    <name evidence="1" type="ORF">Y032_0061g3241</name>
</gene>
<dbReference type="EMBL" id="JARK01001397">
    <property type="protein sequence ID" value="EYC09259.1"/>
    <property type="molecule type" value="Genomic_DNA"/>
</dbReference>
<protein>
    <submittedName>
        <fullName evidence="1">Uncharacterized protein</fullName>
    </submittedName>
</protein>
<organism evidence="1 2">
    <name type="scientific">Ancylostoma ceylanicum</name>
    <dbReference type="NCBI Taxonomy" id="53326"/>
    <lineage>
        <taxon>Eukaryota</taxon>
        <taxon>Metazoa</taxon>
        <taxon>Ecdysozoa</taxon>
        <taxon>Nematoda</taxon>
        <taxon>Chromadorea</taxon>
        <taxon>Rhabditida</taxon>
        <taxon>Rhabditina</taxon>
        <taxon>Rhabditomorpha</taxon>
        <taxon>Strongyloidea</taxon>
        <taxon>Ancylostomatidae</taxon>
        <taxon>Ancylostomatinae</taxon>
        <taxon>Ancylostoma</taxon>
    </lineage>
</organism>
<proteinExistence type="predicted"/>
<evidence type="ECO:0000313" key="2">
    <source>
        <dbReference type="Proteomes" id="UP000024635"/>
    </source>
</evidence>
<comment type="caution">
    <text evidence="1">The sequence shown here is derived from an EMBL/GenBank/DDBJ whole genome shotgun (WGS) entry which is preliminary data.</text>
</comment>
<accession>A0A016U1R7</accession>
<keyword evidence="2" id="KW-1185">Reference proteome</keyword>
<dbReference type="AlphaFoldDB" id="A0A016U1R7"/>
<sequence length="73" mass="8432">MRVPTCIEWISSFPGNDKRGKLVLELQSLQQHQIVTLVNFTDTTVDCLTKIQVKCRSLIHIWVTVWKLVGHDN</sequence>
<dbReference type="Proteomes" id="UP000024635">
    <property type="component" value="Unassembled WGS sequence"/>
</dbReference>
<reference evidence="2" key="1">
    <citation type="journal article" date="2015" name="Nat. Genet.">
        <title>The genome and transcriptome of the zoonotic hookworm Ancylostoma ceylanicum identify infection-specific gene families.</title>
        <authorList>
            <person name="Schwarz E.M."/>
            <person name="Hu Y."/>
            <person name="Antoshechkin I."/>
            <person name="Miller M.M."/>
            <person name="Sternberg P.W."/>
            <person name="Aroian R.V."/>
        </authorList>
    </citation>
    <scope>NUCLEOTIDE SEQUENCE</scope>
    <source>
        <strain evidence="2">HY135</strain>
    </source>
</reference>